<dbReference type="Gene3D" id="3.30.1490.180">
    <property type="entry name" value="RNA polymerase ii"/>
    <property type="match status" value="1"/>
</dbReference>
<name>Q9AW39_GUITH</name>
<evidence type="ECO:0000256" key="2">
    <source>
        <dbReference type="ARBA" id="ARBA00006460"/>
    </source>
</evidence>
<dbReference type="Gene3D" id="2.40.40.20">
    <property type="match status" value="1"/>
</dbReference>
<dbReference type="GO" id="GO:0005736">
    <property type="term" value="C:RNA polymerase I complex"/>
    <property type="evidence" value="ECO:0007669"/>
    <property type="project" value="TreeGrafter"/>
</dbReference>
<dbReference type="InterPro" id="IPR007083">
    <property type="entry name" value="RNA_pol_Rpb1_4"/>
</dbReference>
<dbReference type="GO" id="GO:0003899">
    <property type="term" value="F:DNA-directed RNA polymerase activity"/>
    <property type="evidence" value="ECO:0007669"/>
    <property type="project" value="UniProtKB-EC"/>
</dbReference>
<comment type="similarity">
    <text evidence="2">Belongs to the RNA polymerase beta' chain family.</text>
</comment>
<dbReference type="GeneID" id="857487"/>
<dbReference type="Pfam" id="PF00623">
    <property type="entry name" value="RNA_pol_Rpb1_2"/>
    <property type="match status" value="1"/>
</dbReference>
<dbReference type="Proteomes" id="UP000242167">
    <property type="component" value="Nucleomorph 2"/>
</dbReference>
<dbReference type="InterPro" id="IPR045867">
    <property type="entry name" value="DNA-dir_RpoC_beta_prime"/>
</dbReference>
<dbReference type="Pfam" id="PF04983">
    <property type="entry name" value="RNA_pol_Rpb1_3"/>
    <property type="match status" value="1"/>
</dbReference>
<dbReference type="Pfam" id="PF05000">
    <property type="entry name" value="RNA_pol_Rpb1_4"/>
    <property type="match status" value="1"/>
</dbReference>
<keyword evidence="7" id="KW-0479">Metal-binding</keyword>
<dbReference type="EC" id="2.7.7.6" evidence="3"/>
<dbReference type="InterPro" id="IPR042102">
    <property type="entry name" value="RNA_pol_Rpb1_3_sf"/>
</dbReference>
<keyword evidence="8" id="KW-0862">Zinc</keyword>
<keyword evidence="11" id="KW-0539">Nucleus</keyword>
<dbReference type="InterPro" id="IPR007066">
    <property type="entry name" value="RNA_pol_Rpb1_3"/>
</dbReference>
<dbReference type="Pfam" id="PF04998">
    <property type="entry name" value="RNA_pol_Rpb1_5"/>
    <property type="match status" value="1"/>
</dbReference>
<proteinExistence type="inferred from homology"/>
<dbReference type="InterPro" id="IPR044893">
    <property type="entry name" value="RNA_pol_Rpb1_clamp_domain"/>
</dbReference>
<accession>Q9AW39</accession>
<dbReference type="Gene3D" id="1.10.274.100">
    <property type="entry name" value="RNA polymerase Rpb1, domain 3"/>
    <property type="match status" value="1"/>
</dbReference>
<evidence type="ECO:0000256" key="11">
    <source>
        <dbReference type="ARBA" id="ARBA00023242"/>
    </source>
</evidence>
<evidence type="ECO:0000256" key="1">
    <source>
        <dbReference type="ARBA" id="ARBA00004123"/>
    </source>
</evidence>
<dbReference type="SMART" id="SM00663">
    <property type="entry name" value="RPOLA_N"/>
    <property type="match status" value="1"/>
</dbReference>
<dbReference type="Gene3D" id="6.10.250.2940">
    <property type="match status" value="1"/>
</dbReference>
<dbReference type="RefSeq" id="XP_001713248.1">
    <property type="nucleotide sequence ID" value="XM_001713196.1"/>
</dbReference>
<evidence type="ECO:0000256" key="6">
    <source>
        <dbReference type="ARBA" id="ARBA00022695"/>
    </source>
</evidence>
<dbReference type="PIR" id="C90109">
    <property type="entry name" value="C90109"/>
</dbReference>
<organism evidence="13 14">
    <name type="scientific">Guillardia theta</name>
    <name type="common">Cryptophyte</name>
    <name type="synonym">Cryptomonas phi</name>
    <dbReference type="NCBI Taxonomy" id="55529"/>
    <lineage>
        <taxon>Eukaryota</taxon>
        <taxon>Cryptophyceae</taxon>
        <taxon>Pyrenomonadales</taxon>
        <taxon>Geminigeraceae</taxon>
        <taxon>Guillardia</taxon>
    </lineage>
</organism>
<dbReference type="PANTHER" id="PTHR19376">
    <property type="entry name" value="DNA-DIRECTED RNA POLYMERASE"/>
    <property type="match status" value="1"/>
</dbReference>
<keyword evidence="5" id="KW-0808">Transferase</keyword>
<evidence type="ECO:0000256" key="8">
    <source>
        <dbReference type="ARBA" id="ARBA00022833"/>
    </source>
</evidence>
<dbReference type="SUPFAM" id="SSF64484">
    <property type="entry name" value="beta and beta-prime subunits of DNA dependent RNA-polymerase"/>
    <property type="match status" value="1"/>
</dbReference>
<dbReference type="Gene3D" id="1.10.132.30">
    <property type="match status" value="1"/>
</dbReference>
<evidence type="ECO:0000256" key="4">
    <source>
        <dbReference type="ARBA" id="ARBA00022478"/>
    </source>
</evidence>
<evidence type="ECO:0000256" key="9">
    <source>
        <dbReference type="ARBA" id="ARBA00022842"/>
    </source>
</evidence>
<evidence type="ECO:0000256" key="10">
    <source>
        <dbReference type="ARBA" id="ARBA00023163"/>
    </source>
</evidence>
<evidence type="ECO:0000256" key="5">
    <source>
        <dbReference type="ARBA" id="ARBA00022679"/>
    </source>
</evidence>
<dbReference type="EMBL" id="AJ010592">
    <property type="protein sequence ID" value="CAC27032.1"/>
    <property type="molecule type" value="Genomic_DNA"/>
</dbReference>
<feature type="domain" description="RNA polymerase N-terminal" evidence="12">
    <location>
        <begin position="308"/>
        <end position="629"/>
    </location>
</feature>
<dbReference type="GO" id="GO:0003677">
    <property type="term" value="F:DNA binding"/>
    <property type="evidence" value="ECO:0007669"/>
    <property type="project" value="InterPro"/>
</dbReference>
<evidence type="ECO:0000259" key="12">
    <source>
        <dbReference type="SMART" id="SM00663"/>
    </source>
</evidence>
<dbReference type="CDD" id="cd02735">
    <property type="entry name" value="RNAP_I_Rpa1_C"/>
    <property type="match status" value="1"/>
</dbReference>
<dbReference type="GO" id="GO:0046872">
    <property type="term" value="F:metal ion binding"/>
    <property type="evidence" value="ECO:0007669"/>
    <property type="project" value="UniProtKB-KW"/>
</dbReference>
<dbReference type="InterPro" id="IPR000722">
    <property type="entry name" value="RNA_pol_asu"/>
</dbReference>
<evidence type="ECO:0000256" key="3">
    <source>
        <dbReference type="ARBA" id="ARBA00012418"/>
    </source>
</evidence>
<dbReference type="InterPro" id="IPR007081">
    <property type="entry name" value="RNA_pol_Rpb1_5"/>
</dbReference>
<protein>
    <recommendedName>
        <fullName evidence="3">DNA-directed RNA polymerase</fullName>
        <ecNumber evidence="3">2.7.7.6</ecNumber>
    </recommendedName>
</protein>
<dbReference type="InterPro" id="IPR047107">
    <property type="entry name" value="DNA-dir_RNA_pol1_lsu_C"/>
</dbReference>
<dbReference type="PANTHER" id="PTHR19376:SF11">
    <property type="entry name" value="DNA-DIRECTED RNA POLYMERASE I SUBUNIT RPA1"/>
    <property type="match status" value="1"/>
</dbReference>
<keyword evidence="6" id="KW-0548">Nucleotidyltransferase</keyword>
<dbReference type="Gene3D" id="4.10.860.120">
    <property type="entry name" value="RNA polymerase II, clamp domain"/>
    <property type="match status" value="1"/>
</dbReference>
<reference evidence="13 14" key="1">
    <citation type="journal article" date="2001" name="Nature">
        <title>The highly reduced genome of an enslaved algal nucleus.</title>
        <authorList>
            <person name="Douglas S."/>
            <person name="Zauner S."/>
            <person name="Fraunholz M."/>
            <person name="Beaton M."/>
            <person name="Penny S."/>
            <person name="Deng L."/>
            <person name="Wu X."/>
            <person name="Reith M."/>
            <person name="Cavalier-Smith T."/>
            <person name="Maier U."/>
        </authorList>
    </citation>
    <scope>NUCLEOTIDE SEQUENCE [LARGE SCALE GENOMIC DNA]</scope>
</reference>
<dbReference type="InterPro" id="IPR006592">
    <property type="entry name" value="RNA_pol_N"/>
</dbReference>
<dbReference type="InterPro" id="IPR038120">
    <property type="entry name" value="Rpb1_funnel_sf"/>
</dbReference>
<dbReference type="CDD" id="cd01435">
    <property type="entry name" value="RNAP_I_RPA1_N"/>
    <property type="match status" value="1"/>
</dbReference>
<dbReference type="InterPro" id="IPR015699">
    <property type="entry name" value="DNA-dir_RNA_pol1_lsu_N"/>
</dbReference>
<keyword evidence="10" id="KW-0804">Transcription</keyword>
<keyword evidence="9" id="KW-0460">Magnesium</keyword>
<evidence type="ECO:0000256" key="7">
    <source>
        <dbReference type="ARBA" id="ARBA00022723"/>
    </source>
</evidence>
<gene>
    <name evidence="13" type="primary">rpa1</name>
</gene>
<comment type="subcellular location">
    <subcellularLocation>
        <location evidence="1">Nucleus</location>
    </subcellularLocation>
</comment>
<dbReference type="GO" id="GO:0006351">
    <property type="term" value="P:DNA-templated transcription"/>
    <property type="evidence" value="ECO:0007669"/>
    <property type="project" value="InterPro"/>
</dbReference>
<evidence type="ECO:0000313" key="14">
    <source>
        <dbReference type="Proteomes" id="UP000242167"/>
    </source>
</evidence>
<dbReference type="FunFam" id="2.40.40.20:FF:000019">
    <property type="entry name" value="DNA-directed RNA polymerase II subunit RPB1"/>
    <property type="match status" value="1"/>
</dbReference>
<evidence type="ECO:0000313" key="13">
    <source>
        <dbReference type="EMBL" id="CAC27032.1"/>
    </source>
</evidence>
<sequence>MDIFVNDFTILDVVSRPKKIKYYFNLDDKNIRKTSAEIFSPLIKTSDGFILKGALFDNKLGVNSFYGNCDICKLSYINCSGHFGHIDLLIPVPNPLTKNFLLFVLNLNCFYCKSTILEKWRTVTFNSLITVKNSTKKNRKPIIFFEKKVKFLKFKIFLKKIKFNYTHNQQKKKFILFKEKNNVNINNFFIFHSMIKKQSIKEIKCHNCKTNNSLLHIKNSFQVNFKSSNLSILMIDFYLELNLNYKYDLNLNNLKYCSYNNLNFNRKELNFFNFKEIFISILANDNYGNSRFINLEPFEVFLKFNTSSIFFIDYILVTPSRFRPEKLGTTFNGFREKNPHNFFYSLILKINQQILLLIVSENHKFNSKFMDKTITQLENIIENFFIGTIQLKKKKIPNSIKNQLEKKSGLIRMNIMGKRVLNSARSVIAPDPFLKTFEVGVPKEFAKDLYVPESINLINILKVFLDFLKIKNFKKKKLILEILNGNKISISQQDFLFKLKKISISYKYFKLFSLFSKNKYGFNKFLRNLKKNDISILNRQPSLHKTSIMAHKVRILKSSKCLKLHYSNCNSYNADFDGDEMNLHIPQNYLSISESLYIAYVTNQNTIPSNGLPLRGLIQDQIISGVLLTKKDTFFNKNCIDIFLSNVFSNKERDILELPSIIKPNFLWTGKQIFSILCKTNKFKQRNFFLETKTKLPSSIIGSDENRILFRKGILLKGVIDSSQLGRNKFGFFHAFYENFGSVTGDTIMSRLSIFFSIFQVFYNHSCSLQDFFLKTKMEKKLKNIYKLYSKLSLALIKKSFSIFGLCIDSRIIEENSFYKHILSKSLISNSNQKSVILTKLQKSYLNIIYSLNIENFIRLGLEIINTSNGFLKMISYGSKGSNINLFQICLLLGQTELEGSCIPKTFTGKTLPGFLFNSLDPISNGFIPERFFTGIHPNCYFFHCMAGREGLLDTAIKTSQSGYIQRNIIKHLENLKINYDFTLRMSHNKINSFIFSDDGQRITSIDFISKIRWKFQNSLRTENDDNNLFNNMKLNSNFTKKNINFHKINFKQIISKRSCKKNFGSFVSYQNILNSNYFENLIEPGESTGILCGQAIGEPCTQMTLNTFHYAGKISSHGKQGLPRLKEMLLYNSKNSTNFLVNCRLKSIINRKYLEKVKRNFSNYKLFDLVESIELYYNYEKKRINLSLKFKIKKKKVFVAQKLMENNNIFKCFTNQIKNFHKNVMINYKNPFKRLFNNNGDTKIFLNLNMISLEIINKKKKFRIDLGKLFQMNFNITSNFLLSNIILDYFTKRIQISGNNIEIFFSLSEFFKIDEIFTSDILKMSIIFGIEAGREILTIELMNIFKNQGIVISNKHIDTISDYMTRLGYLRPFNRNYMKEEAGIQEISYETALLHLKKYALGKKIESIECISDKIAFGLPCNIGTGLFEINNL</sequence>
<keyword evidence="4" id="KW-0240">DNA-directed RNA polymerase</keyword>